<protein>
    <submittedName>
        <fullName evidence="1">Uncharacterized protein</fullName>
    </submittedName>
</protein>
<proteinExistence type="predicted"/>
<gene>
    <name evidence="1" type="ORF">M421DRAFT_374437</name>
</gene>
<dbReference type="AlphaFoldDB" id="A0A6A5RPT2"/>
<dbReference type="Proteomes" id="UP000800082">
    <property type="component" value="Unassembled WGS sequence"/>
</dbReference>
<keyword evidence="2" id="KW-1185">Reference proteome</keyword>
<sequence>MLERAGNCYFTTMQLSRHLQATRKCFHQPTYSHDPIGWSPSNFRLCRSGSHASAAIHQGTIVMPSPTTERMALTTRRLQMFTRRSNARVLKLQRCIKSLLAFFSPTCTSPPERRLNYLMEIEGETQYSSIFESDIGDVRYMVHGLQFGRCFFRCWV</sequence>
<dbReference type="RefSeq" id="XP_033450689.1">
    <property type="nucleotide sequence ID" value="XM_033589779.1"/>
</dbReference>
<accession>A0A6A5RPT2</accession>
<evidence type="ECO:0000313" key="1">
    <source>
        <dbReference type="EMBL" id="KAF1930441.1"/>
    </source>
</evidence>
<evidence type="ECO:0000313" key="2">
    <source>
        <dbReference type="Proteomes" id="UP000800082"/>
    </source>
</evidence>
<name>A0A6A5RPT2_9PLEO</name>
<dbReference type="EMBL" id="ML978963">
    <property type="protein sequence ID" value="KAF1930441.1"/>
    <property type="molecule type" value="Genomic_DNA"/>
</dbReference>
<reference evidence="1" key="1">
    <citation type="journal article" date="2020" name="Stud. Mycol.">
        <title>101 Dothideomycetes genomes: a test case for predicting lifestyles and emergence of pathogens.</title>
        <authorList>
            <person name="Haridas S."/>
            <person name="Albert R."/>
            <person name="Binder M."/>
            <person name="Bloem J."/>
            <person name="Labutti K."/>
            <person name="Salamov A."/>
            <person name="Andreopoulos B."/>
            <person name="Baker S."/>
            <person name="Barry K."/>
            <person name="Bills G."/>
            <person name="Bluhm B."/>
            <person name="Cannon C."/>
            <person name="Castanera R."/>
            <person name="Culley D."/>
            <person name="Daum C."/>
            <person name="Ezra D."/>
            <person name="Gonzalez J."/>
            <person name="Henrissat B."/>
            <person name="Kuo A."/>
            <person name="Liang C."/>
            <person name="Lipzen A."/>
            <person name="Lutzoni F."/>
            <person name="Magnuson J."/>
            <person name="Mondo S."/>
            <person name="Nolan M."/>
            <person name="Ohm R."/>
            <person name="Pangilinan J."/>
            <person name="Park H.-J."/>
            <person name="Ramirez L."/>
            <person name="Alfaro M."/>
            <person name="Sun H."/>
            <person name="Tritt A."/>
            <person name="Yoshinaga Y."/>
            <person name="Zwiers L.-H."/>
            <person name="Turgeon B."/>
            <person name="Goodwin S."/>
            <person name="Spatafora J."/>
            <person name="Crous P."/>
            <person name="Grigoriev I."/>
        </authorList>
    </citation>
    <scope>NUCLEOTIDE SEQUENCE</scope>
    <source>
        <strain evidence="1">CBS 183.55</strain>
    </source>
</reference>
<organism evidence="1 2">
    <name type="scientific">Didymella exigua CBS 183.55</name>
    <dbReference type="NCBI Taxonomy" id="1150837"/>
    <lineage>
        <taxon>Eukaryota</taxon>
        <taxon>Fungi</taxon>
        <taxon>Dikarya</taxon>
        <taxon>Ascomycota</taxon>
        <taxon>Pezizomycotina</taxon>
        <taxon>Dothideomycetes</taxon>
        <taxon>Pleosporomycetidae</taxon>
        <taxon>Pleosporales</taxon>
        <taxon>Pleosporineae</taxon>
        <taxon>Didymellaceae</taxon>
        <taxon>Didymella</taxon>
    </lineage>
</organism>
<dbReference type="GeneID" id="54347427"/>